<evidence type="ECO:0000256" key="3">
    <source>
        <dbReference type="ARBA" id="ARBA00023145"/>
    </source>
</evidence>
<dbReference type="Gene3D" id="3.40.50.200">
    <property type="entry name" value="Peptidase S8/S53 domain"/>
    <property type="match status" value="1"/>
</dbReference>
<dbReference type="InterPro" id="IPR036188">
    <property type="entry name" value="FAD/NAD-bd_sf"/>
</dbReference>
<dbReference type="InterPro" id="IPR000209">
    <property type="entry name" value="Peptidase_S8/S53_dom"/>
</dbReference>
<dbReference type="SUPFAM" id="SSF51905">
    <property type="entry name" value="FAD/NAD(P)-binding domain"/>
    <property type="match status" value="1"/>
</dbReference>
<dbReference type="InterPro" id="IPR007867">
    <property type="entry name" value="GMC_OxRtase_C"/>
</dbReference>
<feature type="domain" description="Glucose-methanol-choline oxidoreductase N-terminal" evidence="4">
    <location>
        <begin position="352"/>
        <end position="366"/>
    </location>
</feature>
<evidence type="ECO:0000313" key="6">
    <source>
        <dbReference type="Proteomes" id="UP000215289"/>
    </source>
</evidence>
<keyword evidence="3" id="KW-0865">Zymogen</keyword>
<protein>
    <recommendedName>
        <fullName evidence="4">Glucose-methanol-choline oxidoreductase N-terminal domain-containing protein</fullName>
    </recommendedName>
</protein>
<dbReference type="PANTHER" id="PTHR11552">
    <property type="entry name" value="GLUCOSE-METHANOL-CHOLINE GMC OXIDOREDUCTASE"/>
    <property type="match status" value="1"/>
</dbReference>
<evidence type="ECO:0000256" key="2">
    <source>
        <dbReference type="ARBA" id="ARBA00022729"/>
    </source>
</evidence>
<reference evidence="5 6" key="1">
    <citation type="submission" date="2018-08" db="EMBL/GenBank/DDBJ databases">
        <title>Draft genome sequences of two Aspergillus turcosus clinical strains isolated from bronchoalveolar lavage fluid: one azole-susceptible and the other azole-resistant.</title>
        <authorList>
            <person name="Parent-Michaud M."/>
            <person name="Dufresne P.J."/>
            <person name="Fournier E."/>
            <person name="Martineau C."/>
            <person name="Moreira S."/>
            <person name="Perkins V."/>
            <person name="De Repentigny L."/>
            <person name="Dufresne S.F."/>
        </authorList>
    </citation>
    <scope>NUCLEOTIDE SEQUENCE [LARGE SCALE GENOMIC DNA]</scope>
    <source>
        <strain evidence="5">HMR AF 1038</strain>
    </source>
</reference>
<dbReference type="GO" id="GO:0004252">
    <property type="term" value="F:serine-type endopeptidase activity"/>
    <property type="evidence" value="ECO:0007669"/>
    <property type="project" value="InterPro"/>
</dbReference>
<dbReference type="Gene3D" id="3.50.50.60">
    <property type="entry name" value="FAD/NAD(P)-binding domain"/>
    <property type="match status" value="2"/>
</dbReference>
<dbReference type="Pfam" id="PF00732">
    <property type="entry name" value="GMC_oxred_N"/>
    <property type="match status" value="1"/>
</dbReference>
<dbReference type="OrthoDB" id="269227at2759"/>
<dbReference type="SUPFAM" id="SSF52743">
    <property type="entry name" value="Subtilisin-like"/>
    <property type="match status" value="1"/>
</dbReference>
<organism evidence="5 6">
    <name type="scientific">Aspergillus turcosus</name>
    <dbReference type="NCBI Taxonomy" id="1245748"/>
    <lineage>
        <taxon>Eukaryota</taxon>
        <taxon>Fungi</taxon>
        <taxon>Dikarya</taxon>
        <taxon>Ascomycota</taxon>
        <taxon>Pezizomycotina</taxon>
        <taxon>Eurotiomycetes</taxon>
        <taxon>Eurotiomycetidae</taxon>
        <taxon>Eurotiales</taxon>
        <taxon>Aspergillaceae</taxon>
        <taxon>Aspergillus</taxon>
        <taxon>Aspergillus subgen. Fumigati</taxon>
    </lineage>
</organism>
<proteinExistence type="inferred from homology"/>
<evidence type="ECO:0000256" key="1">
    <source>
        <dbReference type="ARBA" id="ARBA00010790"/>
    </source>
</evidence>
<dbReference type="Pfam" id="PF05199">
    <property type="entry name" value="GMC_oxred_C"/>
    <property type="match status" value="1"/>
</dbReference>
<dbReference type="Proteomes" id="UP000215289">
    <property type="component" value="Unassembled WGS sequence"/>
</dbReference>
<name>A0A3R7GCI8_9EURO</name>
<dbReference type="EMBL" id="NIDN02000046">
    <property type="protein sequence ID" value="RLL98705.1"/>
    <property type="molecule type" value="Genomic_DNA"/>
</dbReference>
<dbReference type="GO" id="GO:0016614">
    <property type="term" value="F:oxidoreductase activity, acting on CH-OH group of donors"/>
    <property type="evidence" value="ECO:0007669"/>
    <property type="project" value="InterPro"/>
</dbReference>
<accession>A0A3R7GCI8</accession>
<keyword evidence="2" id="KW-0732">Signal</keyword>
<dbReference type="PROSITE" id="PS00624">
    <property type="entry name" value="GMC_OXRED_2"/>
    <property type="match status" value="1"/>
</dbReference>
<dbReference type="STRING" id="1245748.A0A3R7GCI8"/>
<sequence>MASLINNVNPYCRLYIARVGKGREDIDPKKAAMAIDWAVEQKVDIISMSWVTKTQEADLQNAVKRAADNASNNKSRPTLMFCSTADEGAFAGEVYPVDYADSVVSVAATDTWGGLTSKSDRQKPVDIRIPGEDLEAPVPQYLENVSSRVSGSSVATALAAGIASLALLLLRTYNDNNADLRPFYTKKGIMRVFNQMDASKGPLQIQHLFPRDPVDPSSLDAAAVWDGRLHDHKGRNPVGITRDTGLGGILLRDINNALPTRDQETGLFQVPIAVKTVNSVNADGSRKYHLDIQLNTLVTNVRFDMTNERPRAIGVDYLRGQSLYRADPRASKSSAGTPGSVNAAKEVIHSAGAFNTPQLLKLSGLGPKEELSKWNIITLVDLPGVGKNLQDRYETGVVGKSMQFSRKIFDDLVPLDGGFEEVWPGPNVTTEAELKDFIKREAWGHHACCTAAIGADEDPNAVLDLDFRVRGVCRPMLEGGDPVM</sequence>
<dbReference type="PANTHER" id="PTHR11552:SF213">
    <property type="entry name" value="DEHYDROGENASE, PUTATIVE-RELATED"/>
    <property type="match status" value="1"/>
</dbReference>
<dbReference type="GO" id="GO:0006508">
    <property type="term" value="P:proteolysis"/>
    <property type="evidence" value="ECO:0007669"/>
    <property type="project" value="InterPro"/>
</dbReference>
<dbReference type="InterPro" id="IPR000172">
    <property type="entry name" value="GMC_OxRdtase_N"/>
</dbReference>
<comment type="similarity">
    <text evidence="1">Belongs to the GMC oxidoreductase family.</text>
</comment>
<dbReference type="AlphaFoldDB" id="A0A3R7GCI8"/>
<keyword evidence="6" id="KW-1185">Reference proteome</keyword>
<dbReference type="Gene3D" id="3.30.410.40">
    <property type="match status" value="1"/>
</dbReference>
<dbReference type="InterPro" id="IPR012132">
    <property type="entry name" value="GMC_OxRdtase"/>
</dbReference>
<dbReference type="Pfam" id="PF00082">
    <property type="entry name" value="Peptidase_S8"/>
    <property type="match status" value="1"/>
</dbReference>
<evidence type="ECO:0000313" key="5">
    <source>
        <dbReference type="EMBL" id="RLL98705.1"/>
    </source>
</evidence>
<dbReference type="GO" id="GO:0050660">
    <property type="term" value="F:flavin adenine dinucleotide binding"/>
    <property type="evidence" value="ECO:0007669"/>
    <property type="project" value="InterPro"/>
</dbReference>
<gene>
    <name evidence="5" type="ORF">CFD26_100564</name>
</gene>
<evidence type="ECO:0000259" key="4">
    <source>
        <dbReference type="PROSITE" id="PS00624"/>
    </source>
</evidence>
<dbReference type="InterPro" id="IPR036852">
    <property type="entry name" value="Peptidase_S8/S53_dom_sf"/>
</dbReference>
<comment type="caution">
    <text evidence="5">The sequence shown here is derived from an EMBL/GenBank/DDBJ whole genome shotgun (WGS) entry which is preliminary data.</text>
</comment>